<reference evidence="1" key="2">
    <citation type="submission" date="2013-05" db="EMBL/GenBank/DDBJ databases">
        <authorList>
            <person name="Carter J.-M."/>
            <person name="Baker S.C."/>
            <person name="Pink R."/>
            <person name="Carter D.R.F."/>
            <person name="Collins A."/>
            <person name="Tomlin J."/>
            <person name="Gibbs M."/>
            <person name="Breuker C.J."/>
        </authorList>
    </citation>
    <scope>NUCLEOTIDE SEQUENCE</scope>
    <source>
        <tissue evidence="1">Ovary</tissue>
    </source>
</reference>
<protein>
    <submittedName>
        <fullName evidence="1">Uncharacterized protein</fullName>
    </submittedName>
</protein>
<dbReference type="AlphaFoldDB" id="S4PUH7"/>
<name>S4PUH7_9NEOP</name>
<accession>S4PUH7</accession>
<sequence length="121" mass="12946">MYRKYISLYFVGGANVLGRCYLLRLRPTTAGSTSAAAARVARGLLAGASLIVVSSTSTFRFRRAGFAVSSGSASLLADSSSTIFFERPPRFGTSFTGAAAFLPLVFSTETSFSLTFLFRFP</sequence>
<evidence type="ECO:0000313" key="1">
    <source>
        <dbReference type="EMBL" id="JAA82292.1"/>
    </source>
</evidence>
<feature type="non-terminal residue" evidence="1">
    <location>
        <position position="121"/>
    </location>
</feature>
<proteinExistence type="predicted"/>
<dbReference type="EMBL" id="GAIX01010268">
    <property type="protein sequence ID" value="JAA82292.1"/>
    <property type="molecule type" value="Transcribed_RNA"/>
</dbReference>
<reference evidence="1" key="1">
    <citation type="journal article" date="2013" name="BMC Genomics">
        <title>Unscrambling butterfly oogenesis.</title>
        <authorList>
            <person name="Carter J.M."/>
            <person name="Baker S.C."/>
            <person name="Pink R."/>
            <person name="Carter D.R."/>
            <person name="Collins A."/>
            <person name="Tomlin J."/>
            <person name="Gibbs M."/>
            <person name="Breuker C.J."/>
        </authorList>
    </citation>
    <scope>NUCLEOTIDE SEQUENCE</scope>
    <source>
        <tissue evidence="1">Ovary</tissue>
    </source>
</reference>
<organism evidence="1">
    <name type="scientific">Pararge aegeria</name>
    <name type="common">speckled wood butterfly</name>
    <dbReference type="NCBI Taxonomy" id="116150"/>
    <lineage>
        <taxon>Eukaryota</taxon>
        <taxon>Metazoa</taxon>
        <taxon>Ecdysozoa</taxon>
        <taxon>Arthropoda</taxon>
        <taxon>Hexapoda</taxon>
        <taxon>Insecta</taxon>
        <taxon>Pterygota</taxon>
        <taxon>Neoptera</taxon>
        <taxon>Endopterygota</taxon>
        <taxon>Lepidoptera</taxon>
        <taxon>Glossata</taxon>
        <taxon>Ditrysia</taxon>
        <taxon>Papilionoidea</taxon>
        <taxon>Nymphalidae</taxon>
        <taxon>Satyrinae</taxon>
        <taxon>Satyrini</taxon>
        <taxon>Parargina</taxon>
        <taxon>Pararge</taxon>
    </lineage>
</organism>